<dbReference type="OrthoDB" id="5984572at2759"/>
<accession>A0A067RS48</accession>
<evidence type="ECO:0000256" key="2">
    <source>
        <dbReference type="ARBA" id="ARBA00019581"/>
    </source>
</evidence>
<dbReference type="eggNOG" id="ENOG502SCBJ">
    <property type="taxonomic scope" value="Eukaryota"/>
</dbReference>
<dbReference type="PANTHER" id="PTHR31974:SF2">
    <property type="entry name" value="BIOGENESIS OF LYSOSOME-RELATED ORGANELLES COMPLEX 1 SUBUNIT 3"/>
    <property type="match status" value="1"/>
</dbReference>
<reference evidence="4 5" key="1">
    <citation type="journal article" date="2014" name="Nat. Commun.">
        <title>Molecular traces of alternative social organization in a termite genome.</title>
        <authorList>
            <person name="Terrapon N."/>
            <person name="Li C."/>
            <person name="Robertson H.M."/>
            <person name="Ji L."/>
            <person name="Meng X."/>
            <person name="Booth W."/>
            <person name="Chen Z."/>
            <person name="Childers C.P."/>
            <person name="Glastad K.M."/>
            <person name="Gokhale K."/>
            <person name="Gowin J."/>
            <person name="Gronenberg W."/>
            <person name="Hermansen R.A."/>
            <person name="Hu H."/>
            <person name="Hunt B.G."/>
            <person name="Huylmans A.K."/>
            <person name="Khalil S.M."/>
            <person name="Mitchell R.D."/>
            <person name="Munoz-Torres M.C."/>
            <person name="Mustard J.A."/>
            <person name="Pan H."/>
            <person name="Reese J.T."/>
            <person name="Scharf M.E."/>
            <person name="Sun F."/>
            <person name="Vogel H."/>
            <person name="Xiao J."/>
            <person name="Yang W."/>
            <person name="Yang Z."/>
            <person name="Yang Z."/>
            <person name="Zhou J."/>
            <person name="Zhu J."/>
            <person name="Brent C.S."/>
            <person name="Elsik C.G."/>
            <person name="Goodisman M.A."/>
            <person name="Liberles D.A."/>
            <person name="Roe R.M."/>
            <person name="Vargo E.L."/>
            <person name="Vilcinskas A."/>
            <person name="Wang J."/>
            <person name="Bornberg-Bauer E."/>
            <person name="Korb J."/>
            <person name="Zhang G."/>
            <person name="Liebig J."/>
        </authorList>
    </citation>
    <scope>NUCLEOTIDE SEQUENCE [LARGE SCALE GENOMIC DNA]</scope>
    <source>
        <tissue evidence="4">Whole organism</tissue>
    </source>
</reference>
<feature type="compositionally biased region" description="Acidic residues" evidence="3">
    <location>
        <begin position="49"/>
        <end position="59"/>
    </location>
</feature>
<gene>
    <name evidence="4" type="ORF">L798_12749</name>
</gene>
<proteinExistence type="inferred from homology"/>
<dbReference type="STRING" id="136037.A0A067RS48"/>
<evidence type="ECO:0000256" key="3">
    <source>
        <dbReference type="SAM" id="MobiDB-lite"/>
    </source>
</evidence>
<keyword evidence="5" id="KW-1185">Reference proteome</keyword>
<dbReference type="EMBL" id="KK852498">
    <property type="protein sequence ID" value="KDR22619.1"/>
    <property type="molecule type" value="Genomic_DNA"/>
</dbReference>
<protein>
    <recommendedName>
        <fullName evidence="2">Biogenesis of lysosome-related organelles complex 1 subunit 3</fullName>
    </recommendedName>
</protein>
<evidence type="ECO:0000256" key="1">
    <source>
        <dbReference type="ARBA" id="ARBA00008942"/>
    </source>
</evidence>
<feature type="region of interest" description="Disordered" evidence="3">
    <location>
        <begin position="32"/>
        <end position="66"/>
    </location>
</feature>
<organism evidence="4 5">
    <name type="scientific">Zootermopsis nevadensis</name>
    <name type="common">Dampwood termite</name>
    <dbReference type="NCBI Taxonomy" id="136037"/>
    <lineage>
        <taxon>Eukaryota</taxon>
        <taxon>Metazoa</taxon>
        <taxon>Ecdysozoa</taxon>
        <taxon>Arthropoda</taxon>
        <taxon>Hexapoda</taxon>
        <taxon>Insecta</taxon>
        <taxon>Pterygota</taxon>
        <taxon>Neoptera</taxon>
        <taxon>Polyneoptera</taxon>
        <taxon>Dictyoptera</taxon>
        <taxon>Blattodea</taxon>
        <taxon>Blattoidea</taxon>
        <taxon>Termitoidae</taxon>
        <taxon>Termopsidae</taxon>
        <taxon>Zootermopsis</taxon>
    </lineage>
</organism>
<evidence type="ECO:0000313" key="4">
    <source>
        <dbReference type="EMBL" id="KDR22619.1"/>
    </source>
</evidence>
<dbReference type="PANTHER" id="PTHR31974">
    <property type="entry name" value="BIOGENESIS OF LYSOSOME-RELATED ORGANELLES COMPLEX 1 SUBUNIT 3"/>
    <property type="match status" value="1"/>
</dbReference>
<dbReference type="Proteomes" id="UP000027135">
    <property type="component" value="Unassembled WGS sequence"/>
</dbReference>
<dbReference type="InParanoid" id="A0A067RS48"/>
<feature type="region of interest" description="Disordered" evidence="3">
    <location>
        <begin position="1"/>
        <end position="20"/>
    </location>
</feature>
<dbReference type="GO" id="GO:0031083">
    <property type="term" value="C:BLOC-1 complex"/>
    <property type="evidence" value="ECO:0007669"/>
    <property type="project" value="TreeGrafter"/>
</dbReference>
<dbReference type="InterPro" id="IPR017245">
    <property type="entry name" value="BLOC-1_complex_su-3"/>
</dbReference>
<name>A0A067RS48_ZOONE</name>
<comment type="similarity">
    <text evidence="1">Belongs to the BLOC1S3 family.</text>
</comment>
<dbReference type="AlphaFoldDB" id="A0A067RS48"/>
<dbReference type="OMA" id="HECNETL"/>
<dbReference type="Pfam" id="PF15753">
    <property type="entry name" value="BLOC1S3"/>
    <property type="match status" value="1"/>
</dbReference>
<evidence type="ECO:0000313" key="5">
    <source>
        <dbReference type="Proteomes" id="UP000027135"/>
    </source>
</evidence>
<sequence>MEHKPYIVLGEAPESDSEEEVNVSVFKGSQIKHLAPHNPQGVTVAGEAPESDEENEEDAGSVSSATSVSSLASLTLGIKRNKASAENKKPDDAKYNTLLHKRLRERNMSLHKNVYDITHQTIITAGRNLNTMNQQLLHSQCQLQEAETAVRVVQTHLMQLQMKLAAVTSADFIPYIKTPATHANVPEFKLS</sequence>